<feature type="binding site" evidence="10">
    <location>
        <position position="71"/>
    </location>
    <ligand>
        <name>[4Fe-4S] cluster</name>
        <dbReference type="ChEBI" id="CHEBI:49883"/>
        <label>1</label>
    </ligand>
</feature>
<feature type="binding site" evidence="10">
    <location>
        <position position="133"/>
    </location>
    <ligand>
        <name>[4Fe-4S] cluster</name>
        <dbReference type="ChEBI" id="CHEBI:49883"/>
        <label>2</label>
    </ligand>
</feature>
<keyword evidence="2 10" id="KW-0004">4Fe-4S</keyword>
<evidence type="ECO:0000259" key="11">
    <source>
        <dbReference type="PROSITE" id="PS51379"/>
    </source>
</evidence>
<keyword evidence="1 10" id="KW-0813">Transport</keyword>
<dbReference type="Pfam" id="PF00037">
    <property type="entry name" value="Fer4"/>
    <property type="match status" value="2"/>
</dbReference>
<feature type="domain" description="4Fe-4S ferredoxin-type" evidence="11">
    <location>
        <begin position="200"/>
        <end position="232"/>
    </location>
</feature>
<feature type="binding site" evidence="10">
    <location>
        <position position="49"/>
    </location>
    <ligand>
        <name>[4Fe-4S] cluster</name>
        <dbReference type="ChEBI" id="CHEBI:49883"/>
        <label>1</label>
    </ligand>
</feature>
<dbReference type="GO" id="GO:0046872">
    <property type="term" value="F:metal ion binding"/>
    <property type="evidence" value="ECO:0007669"/>
    <property type="project" value="UniProtKB-KW"/>
</dbReference>
<comment type="similarity">
    <text evidence="10">Belongs to the 4Fe4S bacterial-type ferredoxin family. RnfB subfamily.</text>
</comment>
<evidence type="ECO:0000256" key="10">
    <source>
        <dbReference type="HAMAP-Rule" id="MF_00463"/>
    </source>
</evidence>
<evidence type="ECO:0000256" key="1">
    <source>
        <dbReference type="ARBA" id="ARBA00022448"/>
    </source>
</evidence>
<comment type="caution">
    <text evidence="10">Lacks conserved residue(s) required for the propagation of feature annotation.</text>
</comment>
<protein>
    <recommendedName>
        <fullName evidence="10">Ion-translocating oxidoreductase complex subunit B</fullName>
        <ecNumber evidence="10">7.-.-.-</ecNumber>
    </recommendedName>
    <alternativeName>
        <fullName evidence="10">Rnf electron transport complex subunit B</fullName>
    </alternativeName>
</protein>
<comment type="function">
    <text evidence="10">Part of a membrane-bound complex that couples electron transfer with translocation of ions across the membrane.</text>
</comment>
<dbReference type="Gene3D" id="3.30.70.20">
    <property type="match status" value="2"/>
</dbReference>
<dbReference type="SUPFAM" id="SSF54862">
    <property type="entry name" value="4Fe-4S ferredoxins"/>
    <property type="match status" value="1"/>
</dbReference>
<keyword evidence="5 10" id="KW-1278">Translocase</keyword>
<dbReference type="AlphaFoldDB" id="A0AAT9LB50"/>
<evidence type="ECO:0000256" key="4">
    <source>
        <dbReference type="ARBA" id="ARBA00022737"/>
    </source>
</evidence>
<dbReference type="InterPro" id="IPR017896">
    <property type="entry name" value="4Fe4S_Fe-S-bd"/>
</dbReference>
<dbReference type="PROSITE" id="PS00198">
    <property type="entry name" value="4FE4S_FER_1"/>
    <property type="match status" value="3"/>
</dbReference>
<keyword evidence="9 10" id="KW-0472">Membrane</keyword>
<evidence type="ECO:0000256" key="8">
    <source>
        <dbReference type="ARBA" id="ARBA00023014"/>
    </source>
</evidence>
<reference evidence="13" key="1">
    <citation type="submission" date="2020-10" db="EMBL/GenBank/DDBJ databases">
        <authorList>
            <person name="Kadnikov V."/>
            <person name="Beletsky A.V."/>
            <person name="Mardanov A.V."/>
            <person name="Karnachuk O.V."/>
            <person name="Ravin N.V."/>
        </authorList>
    </citation>
    <scope>NUCLEOTIDE SEQUENCE</scope>
    <source>
        <strain evidence="13">Bu02</strain>
    </source>
</reference>
<evidence type="ECO:0000259" key="12">
    <source>
        <dbReference type="PROSITE" id="PS51656"/>
    </source>
</evidence>
<organism evidence="13">
    <name type="scientific">Candidatus Fermentithermobacillus carboniphilus</name>
    <dbReference type="NCBI Taxonomy" id="3085328"/>
    <lineage>
        <taxon>Bacteria</taxon>
        <taxon>Bacillati</taxon>
        <taxon>Bacillota</taxon>
        <taxon>Candidatus Fermentithermobacillia</taxon>
        <taxon>Candidatus Fermentithermobacillales</taxon>
        <taxon>Candidatus Fermentithermobacillaceae</taxon>
        <taxon>Candidatus Fermentithermobacillus</taxon>
    </lineage>
</organism>
<comment type="cofactor">
    <cofactor evidence="10">
        <name>[4Fe-4S] cluster</name>
        <dbReference type="ChEBI" id="CHEBI:49883"/>
    </cofactor>
    <text evidence="10">Binds 3 [4Fe-4S] clusters.</text>
</comment>
<dbReference type="InterPro" id="IPR010207">
    <property type="entry name" value="Elect_transpt_cplx_RnfB/RsxB"/>
</dbReference>
<accession>A0AAT9LB50</accession>
<keyword evidence="8 10" id="KW-0411">Iron-sulfur</keyword>
<feature type="binding site" evidence="10">
    <location>
        <position position="137"/>
    </location>
    <ligand>
        <name>[4Fe-4S] cluster</name>
        <dbReference type="ChEBI" id="CHEBI:49883"/>
        <label>2</label>
    </ligand>
</feature>
<feature type="binding site" evidence="10">
    <location>
        <position position="143"/>
    </location>
    <ligand>
        <name>[4Fe-4S] cluster</name>
        <dbReference type="ChEBI" id="CHEBI:49883"/>
        <label>2</label>
    </ligand>
</feature>
<sequence length="268" mass="27589">MLQATLALGLAGLVFGGLLALAAQKFRVQVDPKVTEVLSVLPGANCGGCGYPGCSGLASAIAEGKAPVNACVVGGNPVAERIAGIMGVAASAVEPMVAVVYCQGSDSLAEKSAEYDGVDDCRALDQIGGTKSCPYGCLGLGTCVRACKFGAMYMSKDGLPVVIKEKCTGCGACARVCPRHVIDMVPKSKEVHILCRSYDRGPVVRKYCKVGCIACQACVRACPLKCISMDRGTLAKIDYSVCDNCGICATKCPVKTIVDEKKVASAAS</sequence>
<dbReference type="GO" id="GO:0022900">
    <property type="term" value="P:electron transport chain"/>
    <property type="evidence" value="ECO:0007669"/>
    <property type="project" value="UniProtKB-UniRule"/>
</dbReference>
<dbReference type="Pfam" id="PF12800">
    <property type="entry name" value="Fer4_4"/>
    <property type="match status" value="1"/>
</dbReference>
<feature type="binding site" evidence="10">
    <location>
        <position position="177"/>
    </location>
    <ligand>
        <name>[4Fe-4S] cluster</name>
        <dbReference type="ChEBI" id="CHEBI:49883"/>
        <label>2</label>
    </ligand>
</feature>
<feature type="domain" description="4Fe-4S ferredoxin-type" evidence="11">
    <location>
        <begin position="158"/>
        <end position="187"/>
    </location>
</feature>
<keyword evidence="6 10" id="KW-0249">Electron transport</keyword>
<dbReference type="EC" id="7.-.-.-" evidence="10"/>
<dbReference type="PANTHER" id="PTHR43560:SF1">
    <property type="entry name" value="ION-TRANSLOCATING OXIDOREDUCTASE COMPLEX SUBUNIT B"/>
    <property type="match status" value="1"/>
</dbReference>
<dbReference type="InterPro" id="IPR050395">
    <property type="entry name" value="4Fe4S_Ferredoxin_RnfB"/>
</dbReference>
<evidence type="ECO:0000313" key="13">
    <source>
        <dbReference type="EMBL" id="QUL98009.1"/>
    </source>
</evidence>
<evidence type="ECO:0000256" key="7">
    <source>
        <dbReference type="ARBA" id="ARBA00023004"/>
    </source>
</evidence>
<dbReference type="PROSITE" id="PS51379">
    <property type="entry name" value="4FE4S_FER_2"/>
    <property type="match status" value="3"/>
</dbReference>
<comment type="subcellular location">
    <subcellularLocation>
        <location evidence="10">Cell membrane</location>
    </subcellularLocation>
</comment>
<feature type="region of interest" description="Hydrophobic" evidence="10">
    <location>
        <begin position="1"/>
        <end position="23"/>
    </location>
</feature>
<dbReference type="HAMAP" id="MF_00463">
    <property type="entry name" value="RsxB_RnfB"/>
    <property type="match status" value="1"/>
</dbReference>
<evidence type="ECO:0000256" key="6">
    <source>
        <dbReference type="ARBA" id="ARBA00022982"/>
    </source>
</evidence>
<feature type="binding site" evidence="10">
    <location>
        <position position="46"/>
    </location>
    <ligand>
        <name>[4Fe-4S] cluster</name>
        <dbReference type="ChEBI" id="CHEBI:49883"/>
        <label>1</label>
    </ligand>
</feature>
<dbReference type="CDD" id="cd10549">
    <property type="entry name" value="MtMvhB_like"/>
    <property type="match status" value="1"/>
</dbReference>
<evidence type="ECO:0000256" key="9">
    <source>
        <dbReference type="ARBA" id="ARBA00023136"/>
    </source>
</evidence>
<gene>
    <name evidence="10" type="primary">rnfB</name>
    <name evidence="13" type="ORF">IMF26_08040</name>
</gene>
<feature type="binding site" evidence="10">
    <location>
        <position position="147"/>
    </location>
    <ligand>
        <name>[4Fe-4S] cluster</name>
        <dbReference type="ChEBI" id="CHEBI:49883"/>
        <label>3</label>
    </ligand>
</feature>
<comment type="subunit">
    <text evidence="10">The complex is composed of six subunits: RnfA, RnfB, RnfC, RnfD, RnfE and RnfG.</text>
</comment>
<feature type="domain" description="4Fe-4S" evidence="12">
    <location>
        <begin position="29"/>
        <end position="88"/>
    </location>
</feature>
<dbReference type="EMBL" id="CP062796">
    <property type="protein sequence ID" value="QUL98009.1"/>
    <property type="molecule type" value="Genomic_DNA"/>
</dbReference>
<keyword evidence="3 10" id="KW-0479">Metal-binding</keyword>
<dbReference type="PROSITE" id="PS51656">
    <property type="entry name" value="4FE4S"/>
    <property type="match status" value="1"/>
</dbReference>
<reference evidence="13" key="2">
    <citation type="journal article" date="2023" name="Biology">
        <title>Prokaryotic Life Associated with Coal-Fire Gas Vents Revealed by Metagenomics.</title>
        <authorList>
            <person name="Kadnikov V.V."/>
            <person name="Mardanov A.V."/>
            <person name="Beletsky A.V."/>
            <person name="Karnachuk O.V."/>
            <person name="Ravin N.V."/>
        </authorList>
    </citation>
    <scope>NUCLEOTIDE SEQUENCE</scope>
    <source>
        <strain evidence="13">Bu02</strain>
    </source>
</reference>
<feature type="binding site" evidence="10">
    <location>
        <position position="54"/>
    </location>
    <ligand>
        <name>[4Fe-4S] cluster</name>
        <dbReference type="ChEBI" id="CHEBI:49883"/>
        <label>1</label>
    </ligand>
</feature>
<dbReference type="NCBIfam" id="TIGR01944">
    <property type="entry name" value="rnfB"/>
    <property type="match status" value="1"/>
</dbReference>
<feature type="binding site" evidence="10">
    <location>
        <position position="173"/>
    </location>
    <ligand>
        <name>[4Fe-4S] cluster</name>
        <dbReference type="ChEBI" id="CHEBI:49883"/>
        <label>3</label>
    </ligand>
</feature>
<dbReference type="KEGG" id="fcz:IMF26_08040"/>
<evidence type="ECO:0000256" key="3">
    <source>
        <dbReference type="ARBA" id="ARBA00022723"/>
    </source>
</evidence>
<dbReference type="GO" id="GO:0005886">
    <property type="term" value="C:plasma membrane"/>
    <property type="evidence" value="ECO:0007669"/>
    <property type="project" value="UniProtKB-SubCell"/>
</dbReference>
<dbReference type="InterPro" id="IPR017900">
    <property type="entry name" value="4Fe4S_Fe_S_CS"/>
</dbReference>
<feature type="domain" description="4Fe-4S ferredoxin-type" evidence="11">
    <location>
        <begin position="233"/>
        <end position="262"/>
    </location>
</feature>
<dbReference type="Pfam" id="PF04060">
    <property type="entry name" value="FeS"/>
    <property type="match status" value="1"/>
</dbReference>
<evidence type="ECO:0000256" key="2">
    <source>
        <dbReference type="ARBA" id="ARBA00022485"/>
    </source>
</evidence>
<name>A0AAT9LB50_9FIRM</name>
<proteinExistence type="inferred from homology"/>
<keyword evidence="10" id="KW-1003">Cell membrane</keyword>
<dbReference type="GO" id="GO:0009055">
    <property type="term" value="F:electron transfer activity"/>
    <property type="evidence" value="ECO:0007669"/>
    <property type="project" value="InterPro"/>
</dbReference>
<feature type="binding site" evidence="10">
    <location>
        <position position="167"/>
    </location>
    <ligand>
        <name>[4Fe-4S] cluster</name>
        <dbReference type="ChEBI" id="CHEBI:49883"/>
        <label>3</label>
    </ligand>
</feature>
<keyword evidence="7 10" id="KW-0408">Iron</keyword>
<dbReference type="PANTHER" id="PTHR43560">
    <property type="entry name" value="ION-TRANSLOCATING OXIDOREDUCTASE COMPLEX SUBUNIT B"/>
    <property type="match status" value="1"/>
</dbReference>
<feature type="binding site" evidence="10">
    <location>
        <position position="170"/>
    </location>
    <ligand>
        <name>[4Fe-4S] cluster</name>
        <dbReference type="ChEBI" id="CHEBI:49883"/>
        <label>3</label>
    </ligand>
</feature>
<dbReference type="InterPro" id="IPR007202">
    <property type="entry name" value="4Fe-4S_dom"/>
</dbReference>
<dbReference type="Gene3D" id="1.10.15.40">
    <property type="entry name" value="Electron transport complex subunit B, putative Fe-S cluster"/>
    <property type="match status" value="1"/>
</dbReference>
<evidence type="ECO:0000256" key="5">
    <source>
        <dbReference type="ARBA" id="ARBA00022967"/>
    </source>
</evidence>
<dbReference type="GO" id="GO:0051539">
    <property type="term" value="F:4 iron, 4 sulfur cluster binding"/>
    <property type="evidence" value="ECO:0007669"/>
    <property type="project" value="UniProtKB-UniRule"/>
</dbReference>
<keyword evidence="4 10" id="KW-0677">Repeat</keyword>